<protein>
    <recommendedName>
        <fullName evidence="4">Integrase</fullName>
    </recommendedName>
</protein>
<dbReference type="Proteomes" id="UP001055102">
    <property type="component" value="Unassembled WGS sequence"/>
</dbReference>
<proteinExistence type="predicted"/>
<evidence type="ECO:0008006" key="4">
    <source>
        <dbReference type="Google" id="ProtNLM"/>
    </source>
</evidence>
<sequence>MTDTDRRARSRGREREAMPDAGPLRDANGPAAGDGASRKGGRVRPGRGTRTGGRDAHAAGGGAGGGPTPRTDAASADGGVGPAVPGMAAGRVRSPELQRALLQGGQLRFEADLHADAYVQPGAGHRKRHYEDSLRTPTTPEVAAFVAAMADDEDARRWCVLTLAGALRPGVVTSARRWRIDPEAGALIHEGGRYATAWRGHPATEVLLPPCALAEAAAWTDEPWRGPEPGRFRRRFERHRRTSAALFVTPSSFRRFVFEELWRRAPGLVPHGVAAWLGLRRRTWNRFQPHCRADVAAVLRAVDDLVRDLDRRSGGTLLRAGPGDGEKAG</sequence>
<accession>A0ABQ4SQ28</accession>
<evidence type="ECO:0000313" key="3">
    <source>
        <dbReference type="Proteomes" id="UP001055102"/>
    </source>
</evidence>
<organism evidence="2 3">
    <name type="scientific">Methylobacterium jeotgali</name>
    <dbReference type="NCBI Taxonomy" id="381630"/>
    <lineage>
        <taxon>Bacteria</taxon>
        <taxon>Pseudomonadati</taxon>
        <taxon>Pseudomonadota</taxon>
        <taxon>Alphaproteobacteria</taxon>
        <taxon>Hyphomicrobiales</taxon>
        <taxon>Methylobacteriaceae</taxon>
        <taxon>Methylobacterium</taxon>
    </lineage>
</organism>
<evidence type="ECO:0000256" key="1">
    <source>
        <dbReference type="SAM" id="MobiDB-lite"/>
    </source>
</evidence>
<reference evidence="2" key="2">
    <citation type="submission" date="2021-08" db="EMBL/GenBank/DDBJ databases">
        <authorList>
            <person name="Tani A."/>
            <person name="Ola A."/>
            <person name="Ogura Y."/>
            <person name="Katsura K."/>
            <person name="Hayashi T."/>
        </authorList>
    </citation>
    <scope>NUCLEOTIDE SEQUENCE</scope>
    <source>
        <strain evidence="2">LMG 23639</strain>
    </source>
</reference>
<feature type="region of interest" description="Disordered" evidence="1">
    <location>
        <begin position="1"/>
        <end position="88"/>
    </location>
</feature>
<dbReference type="EMBL" id="BPQR01000010">
    <property type="protein sequence ID" value="GJE05280.1"/>
    <property type="molecule type" value="Genomic_DNA"/>
</dbReference>
<name>A0ABQ4SQ28_9HYPH</name>
<feature type="compositionally biased region" description="Low complexity" evidence="1">
    <location>
        <begin position="68"/>
        <end position="88"/>
    </location>
</feature>
<reference evidence="2" key="1">
    <citation type="journal article" date="2021" name="Front. Microbiol.">
        <title>Comprehensive Comparative Genomics and Phenotyping of Methylobacterium Species.</title>
        <authorList>
            <person name="Alessa O."/>
            <person name="Ogura Y."/>
            <person name="Fujitani Y."/>
            <person name="Takami H."/>
            <person name="Hayashi T."/>
            <person name="Sahin N."/>
            <person name="Tani A."/>
        </authorList>
    </citation>
    <scope>NUCLEOTIDE SEQUENCE</scope>
    <source>
        <strain evidence="2">LMG 23639</strain>
    </source>
</reference>
<feature type="compositionally biased region" description="Basic and acidic residues" evidence="1">
    <location>
        <begin position="1"/>
        <end position="18"/>
    </location>
</feature>
<comment type="caution">
    <text evidence="2">The sequence shown here is derived from an EMBL/GenBank/DDBJ whole genome shotgun (WGS) entry which is preliminary data.</text>
</comment>
<gene>
    <name evidence="2" type="ORF">AOPFMNJM_0578</name>
</gene>
<evidence type="ECO:0000313" key="2">
    <source>
        <dbReference type="EMBL" id="GJE05280.1"/>
    </source>
</evidence>
<keyword evidence="3" id="KW-1185">Reference proteome</keyword>